<evidence type="ECO:0000256" key="3">
    <source>
        <dbReference type="ARBA" id="ARBA00022723"/>
    </source>
</evidence>
<dbReference type="SUPFAM" id="SSF48264">
    <property type="entry name" value="Cytochrome P450"/>
    <property type="match status" value="1"/>
</dbReference>
<dbReference type="Gene3D" id="1.10.630.10">
    <property type="entry name" value="Cytochrome P450"/>
    <property type="match status" value="1"/>
</dbReference>
<reference evidence="5 6" key="1">
    <citation type="journal article" date="2020" name="Genomics">
        <title>Complete, high-quality genomes from long-read metagenomic sequencing of two wolf lichen thalli reveals enigmatic genome architecture.</title>
        <authorList>
            <person name="McKenzie S.K."/>
            <person name="Walston R.F."/>
            <person name="Allen J.L."/>
        </authorList>
    </citation>
    <scope>NUCLEOTIDE SEQUENCE [LARGE SCALE GENOMIC DNA]</scope>
    <source>
        <strain evidence="5">WasteWater1</strain>
    </source>
</reference>
<organism evidence="5 6">
    <name type="scientific">Letharia lupina</name>
    <dbReference type="NCBI Taxonomy" id="560253"/>
    <lineage>
        <taxon>Eukaryota</taxon>
        <taxon>Fungi</taxon>
        <taxon>Dikarya</taxon>
        <taxon>Ascomycota</taxon>
        <taxon>Pezizomycotina</taxon>
        <taxon>Lecanoromycetes</taxon>
        <taxon>OSLEUM clade</taxon>
        <taxon>Lecanoromycetidae</taxon>
        <taxon>Lecanorales</taxon>
        <taxon>Lecanorineae</taxon>
        <taxon>Parmeliaceae</taxon>
        <taxon>Letharia</taxon>
    </lineage>
</organism>
<comment type="cofactor">
    <cofactor evidence="1">
        <name>heme</name>
        <dbReference type="ChEBI" id="CHEBI:30413"/>
    </cofactor>
</comment>
<dbReference type="PRINTS" id="PR00463">
    <property type="entry name" value="EP450I"/>
</dbReference>
<dbReference type="InterPro" id="IPR001128">
    <property type="entry name" value="Cyt_P450"/>
</dbReference>
<name>A0A8H6KY93_9LECA</name>
<dbReference type="InterPro" id="IPR002401">
    <property type="entry name" value="Cyt_P450_E_grp-I"/>
</dbReference>
<dbReference type="Pfam" id="PF00067">
    <property type="entry name" value="p450"/>
    <property type="match status" value="1"/>
</dbReference>
<dbReference type="GO" id="GO:0020037">
    <property type="term" value="F:heme binding"/>
    <property type="evidence" value="ECO:0007669"/>
    <property type="project" value="InterPro"/>
</dbReference>
<dbReference type="InterPro" id="IPR050121">
    <property type="entry name" value="Cytochrome_P450_monoxygenase"/>
</dbReference>
<dbReference type="GO" id="GO:0005506">
    <property type="term" value="F:iron ion binding"/>
    <property type="evidence" value="ECO:0007669"/>
    <property type="project" value="InterPro"/>
</dbReference>
<dbReference type="PANTHER" id="PTHR24305:SF232">
    <property type="entry name" value="P450, PUTATIVE (EUROFUNG)-RELATED"/>
    <property type="match status" value="1"/>
</dbReference>
<dbReference type="AlphaFoldDB" id="A0A8H6KY93"/>
<accession>A0A8H6KY93</accession>
<dbReference type="InterPro" id="IPR036396">
    <property type="entry name" value="Cyt_P450_sf"/>
</dbReference>
<evidence type="ECO:0000313" key="6">
    <source>
        <dbReference type="Proteomes" id="UP000593566"/>
    </source>
</evidence>
<evidence type="ECO:0000313" key="5">
    <source>
        <dbReference type="EMBL" id="KAF6229049.1"/>
    </source>
</evidence>
<keyword evidence="6" id="KW-1185">Reference proteome</keyword>
<keyword evidence="4" id="KW-0408">Iron</keyword>
<dbReference type="GO" id="GO:0004497">
    <property type="term" value="F:monooxygenase activity"/>
    <property type="evidence" value="ECO:0007669"/>
    <property type="project" value="InterPro"/>
</dbReference>
<evidence type="ECO:0000256" key="1">
    <source>
        <dbReference type="ARBA" id="ARBA00001971"/>
    </source>
</evidence>
<protein>
    <recommendedName>
        <fullName evidence="7">Cytochrome P450</fullName>
    </recommendedName>
</protein>
<keyword evidence="3" id="KW-0479">Metal-binding</keyword>
<comment type="caution">
    <text evidence="5">The sequence shown here is derived from an EMBL/GenBank/DDBJ whole genome shotgun (WGS) entry which is preliminary data.</text>
</comment>
<evidence type="ECO:0008006" key="7">
    <source>
        <dbReference type="Google" id="ProtNLM"/>
    </source>
</evidence>
<dbReference type="GO" id="GO:0016705">
    <property type="term" value="F:oxidoreductase activity, acting on paired donors, with incorporation or reduction of molecular oxygen"/>
    <property type="evidence" value="ECO:0007669"/>
    <property type="project" value="InterPro"/>
</dbReference>
<proteinExistence type="inferred from homology"/>
<evidence type="ECO:0000256" key="2">
    <source>
        <dbReference type="ARBA" id="ARBA00010617"/>
    </source>
</evidence>
<dbReference type="PANTHER" id="PTHR24305">
    <property type="entry name" value="CYTOCHROME P450"/>
    <property type="match status" value="1"/>
</dbReference>
<dbReference type="RefSeq" id="XP_037156691.1">
    <property type="nucleotide sequence ID" value="XM_037298056.1"/>
</dbReference>
<gene>
    <name evidence="5" type="ORF">HO133_007163</name>
</gene>
<dbReference type="Proteomes" id="UP000593566">
    <property type="component" value="Unassembled WGS sequence"/>
</dbReference>
<evidence type="ECO:0000256" key="4">
    <source>
        <dbReference type="ARBA" id="ARBA00023004"/>
    </source>
</evidence>
<dbReference type="GeneID" id="59335563"/>
<dbReference type="EMBL" id="JACCJB010000003">
    <property type="protein sequence ID" value="KAF6229049.1"/>
    <property type="molecule type" value="Genomic_DNA"/>
</dbReference>
<sequence>MGLFVQLFAFDVIGEVTFSKRFGFMDMGSDNDFFAQVEDVLRSGAWWRQIPALYWTHDFLSPVIGNHFSVTAHHGRLRDFASQAIEDRKTHGSDHQDILAKWLEVQKQRPNEMNDANVLSMATTNISAGSDTTAISTRPVIFHLLKNPELVEDIDTQTKEVKLTKPITLEQTNHMPYLQACLYEGLRLHPAVGMSLPRVTPRGGVEIDGHFIPEGTVIEANPWVVCRNTEIFGDDVEAFRPKRWLKTGDMGVAFLCFVLPTLANKNVL</sequence>
<comment type="similarity">
    <text evidence="2">Belongs to the cytochrome P450 family.</text>
</comment>